<accession>A0A9W7BIP0</accession>
<gene>
    <name evidence="3" type="ORF">TrST_g6003</name>
</gene>
<feature type="transmembrane region" description="Helical" evidence="2">
    <location>
        <begin position="403"/>
        <end position="428"/>
    </location>
</feature>
<keyword evidence="2" id="KW-0812">Transmembrane</keyword>
<dbReference type="EMBL" id="BRXY01000331">
    <property type="protein sequence ID" value="GMH87654.1"/>
    <property type="molecule type" value="Genomic_DNA"/>
</dbReference>
<dbReference type="Proteomes" id="UP001165085">
    <property type="component" value="Unassembled WGS sequence"/>
</dbReference>
<feature type="transmembrane region" description="Helical" evidence="2">
    <location>
        <begin position="372"/>
        <end position="391"/>
    </location>
</feature>
<feature type="region of interest" description="Disordered" evidence="1">
    <location>
        <begin position="510"/>
        <end position="546"/>
    </location>
</feature>
<keyword evidence="2" id="KW-1133">Transmembrane helix</keyword>
<evidence type="ECO:0000313" key="3">
    <source>
        <dbReference type="EMBL" id="GMH87654.1"/>
    </source>
</evidence>
<protein>
    <submittedName>
        <fullName evidence="3">Uncharacterized protein</fullName>
    </submittedName>
</protein>
<dbReference type="OrthoDB" id="205127at2759"/>
<sequence length="590" mass="65211">MLGAALKGSLSRNKAVRTKLICVSDKEAIQIGKNLVPSLMTEQLASAGVNEWKVQNRAVKELMEEQVWFEPMIVVLSKDIVKTAAWGLMARVIIGAVLSVSDLATDLFVLKQFWDGGEEQLVFRNAQLASLSASIGLQLAMVIAQNRKKGMLRTLKESLIVLTGAKAPTDAYRVAMGAEQEKDTEIDPMTEMQASKIIELFAESIPGIVIQLSAIVSTINSGENATIAAYLSLLVSLLTTGFISATISYDYDTNPKMRAIEPDFYGYVPDNGRKRAILFFTMILISATQVLIKAALIIILASIASRLPVYYLLGDMAFYLLYKVVRRDFTYWLPLEGVLGLVTSGLCRIIIKLVVDFAAIIQFRHPQEVGGLYFSLNMFLPLLGLSLLLAFDLAERSLSNNTLASLTSMVIALGTSLVVSLGAFLLLMNKEYCNTFFSSETGGQMARKSFLDGTDGMKAIIFLKTKKYRKPIEGKVESWVKEAWATWEEEKPDWFTDQWKTRVPEYMKPTKKTGDVDSGRDSRETAAENEGKEALTVGGGDEQKGRRRSVLELISGQKAVKISPAGGKIRDEFDEAEFVRSIKRQGTMSM</sequence>
<reference evidence="4" key="1">
    <citation type="journal article" date="2023" name="Commun. Biol.">
        <title>Genome analysis of Parmales, the sister group of diatoms, reveals the evolutionary specialization of diatoms from phago-mixotrophs to photoautotrophs.</title>
        <authorList>
            <person name="Ban H."/>
            <person name="Sato S."/>
            <person name="Yoshikawa S."/>
            <person name="Yamada K."/>
            <person name="Nakamura Y."/>
            <person name="Ichinomiya M."/>
            <person name="Sato N."/>
            <person name="Blanc-Mathieu R."/>
            <person name="Endo H."/>
            <person name="Kuwata A."/>
            <person name="Ogata H."/>
        </authorList>
    </citation>
    <scope>NUCLEOTIDE SEQUENCE [LARGE SCALE GENOMIC DNA]</scope>
    <source>
        <strain evidence="4">NIES 3701</strain>
    </source>
</reference>
<evidence type="ECO:0000256" key="2">
    <source>
        <dbReference type="SAM" id="Phobius"/>
    </source>
</evidence>
<feature type="compositionally biased region" description="Basic and acidic residues" evidence="1">
    <location>
        <begin position="512"/>
        <end position="533"/>
    </location>
</feature>
<evidence type="ECO:0000256" key="1">
    <source>
        <dbReference type="SAM" id="MobiDB-lite"/>
    </source>
</evidence>
<feature type="transmembrane region" description="Helical" evidence="2">
    <location>
        <begin position="277"/>
        <end position="303"/>
    </location>
</feature>
<evidence type="ECO:0000313" key="4">
    <source>
        <dbReference type="Proteomes" id="UP001165085"/>
    </source>
</evidence>
<dbReference type="AlphaFoldDB" id="A0A9W7BIP0"/>
<keyword evidence="4" id="KW-1185">Reference proteome</keyword>
<keyword evidence="2" id="KW-0472">Membrane</keyword>
<name>A0A9W7BIP0_9STRA</name>
<proteinExistence type="predicted"/>
<comment type="caution">
    <text evidence="3">The sequence shown here is derived from an EMBL/GenBank/DDBJ whole genome shotgun (WGS) entry which is preliminary data.</text>
</comment>
<feature type="transmembrane region" description="Helical" evidence="2">
    <location>
        <begin position="309"/>
        <end position="325"/>
    </location>
</feature>
<feature type="transmembrane region" description="Helical" evidence="2">
    <location>
        <begin position="227"/>
        <end position="249"/>
    </location>
</feature>
<organism evidence="3 4">
    <name type="scientific">Triparma strigata</name>
    <dbReference type="NCBI Taxonomy" id="1606541"/>
    <lineage>
        <taxon>Eukaryota</taxon>
        <taxon>Sar</taxon>
        <taxon>Stramenopiles</taxon>
        <taxon>Ochrophyta</taxon>
        <taxon>Bolidophyceae</taxon>
        <taxon>Parmales</taxon>
        <taxon>Triparmaceae</taxon>
        <taxon>Triparma</taxon>
    </lineage>
</organism>